<accession>A0A0E4GU59</accession>
<reference evidence="2 3" key="1">
    <citation type="submission" date="2015-03" db="EMBL/GenBank/DDBJ databases">
        <authorList>
            <person name="Urmite Genomes"/>
        </authorList>
    </citation>
    <scope>NUCLEOTIDE SEQUENCE [LARGE SCALE GENOMIC DNA]</scope>
    <source>
        <strain evidence="2 3">CSUR P1491</strain>
    </source>
</reference>
<organism evidence="2 3">
    <name type="scientific">Mycobacterium lentiflavum</name>
    <dbReference type="NCBI Taxonomy" id="141349"/>
    <lineage>
        <taxon>Bacteria</taxon>
        <taxon>Bacillati</taxon>
        <taxon>Actinomycetota</taxon>
        <taxon>Actinomycetes</taxon>
        <taxon>Mycobacteriales</taxon>
        <taxon>Mycobacteriaceae</taxon>
        <taxon>Mycobacterium</taxon>
        <taxon>Mycobacterium simiae complex</taxon>
    </lineage>
</organism>
<sequence length="56" mass="5939">MRDRGETLREIAYMAGISEKVVRELIRDGESAESLAESGDARVGARGCRAGATRGG</sequence>
<dbReference type="RefSeq" id="WP_175364305.1">
    <property type="nucleotide sequence ID" value="NZ_CTEE01000001.1"/>
</dbReference>
<protein>
    <submittedName>
        <fullName evidence="2">Uncharacterized protein</fullName>
    </submittedName>
</protein>
<dbReference type="EMBL" id="CTEE01000001">
    <property type="protein sequence ID" value="CQD02113.1"/>
    <property type="molecule type" value="Genomic_DNA"/>
</dbReference>
<feature type="compositionally biased region" description="Low complexity" evidence="1">
    <location>
        <begin position="41"/>
        <end position="56"/>
    </location>
</feature>
<proteinExistence type="predicted"/>
<feature type="region of interest" description="Disordered" evidence="1">
    <location>
        <begin position="36"/>
        <end position="56"/>
    </location>
</feature>
<evidence type="ECO:0000313" key="2">
    <source>
        <dbReference type="EMBL" id="CQD02113.1"/>
    </source>
</evidence>
<evidence type="ECO:0000256" key="1">
    <source>
        <dbReference type="SAM" id="MobiDB-lite"/>
    </source>
</evidence>
<dbReference type="AlphaFoldDB" id="A0A0E4GU59"/>
<evidence type="ECO:0000313" key="3">
    <source>
        <dbReference type="Proteomes" id="UP000199251"/>
    </source>
</evidence>
<name>A0A0E4GU59_MYCLN</name>
<dbReference type="Proteomes" id="UP000199251">
    <property type="component" value="Unassembled WGS sequence"/>
</dbReference>
<gene>
    <name evidence="2" type="ORF">BN1232_00002</name>
</gene>